<name>A0A0H1RCC3_9HYPH</name>
<dbReference type="Proteomes" id="UP000035489">
    <property type="component" value="Unassembled WGS sequence"/>
</dbReference>
<evidence type="ECO:0000313" key="3">
    <source>
        <dbReference type="Proteomes" id="UP000035489"/>
    </source>
</evidence>
<dbReference type="OrthoDB" id="8019520at2"/>
<evidence type="ECO:0000313" key="2">
    <source>
        <dbReference type="EMBL" id="KLK92734.1"/>
    </source>
</evidence>
<protein>
    <submittedName>
        <fullName evidence="2">Uncharacterized protein</fullName>
    </submittedName>
</protein>
<feature type="compositionally biased region" description="Polar residues" evidence="1">
    <location>
        <begin position="81"/>
        <end position="95"/>
    </location>
</feature>
<dbReference type="RefSeq" id="WP_047189556.1">
    <property type="nucleotide sequence ID" value="NZ_LCYG01000032.1"/>
</dbReference>
<comment type="caution">
    <text evidence="2">The sequence shown here is derived from an EMBL/GenBank/DDBJ whole genome shotgun (WGS) entry which is preliminary data.</text>
</comment>
<dbReference type="PATRIC" id="fig|1225564.3.peg.3625"/>
<feature type="region of interest" description="Disordered" evidence="1">
    <location>
        <begin position="81"/>
        <end position="109"/>
    </location>
</feature>
<dbReference type="AlphaFoldDB" id="A0A0H1RCC3"/>
<keyword evidence="3" id="KW-1185">Reference proteome</keyword>
<sequence>MFSILRFVVIVGVIFYYSPVRQRGERPDPLQEFFAPKTVAQATQTTTTSPAAEGTPGHLETVWQALPGGAKQAVVDKILTSSGLTPASSKPSDTLQPGDRAPPGQKPRG</sequence>
<evidence type="ECO:0000256" key="1">
    <source>
        <dbReference type="SAM" id="MobiDB-lite"/>
    </source>
</evidence>
<organism evidence="2 3">
    <name type="scientific">Microvirga vignae</name>
    <dbReference type="NCBI Taxonomy" id="1225564"/>
    <lineage>
        <taxon>Bacteria</taxon>
        <taxon>Pseudomonadati</taxon>
        <taxon>Pseudomonadota</taxon>
        <taxon>Alphaproteobacteria</taxon>
        <taxon>Hyphomicrobiales</taxon>
        <taxon>Methylobacteriaceae</taxon>
        <taxon>Microvirga</taxon>
    </lineage>
</organism>
<dbReference type="EMBL" id="LCYG01000032">
    <property type="protein sequence ID" value="KLK92734.1"/>
    <property type="molecule type" value="Genomic_DNA"/>
</dbReference>
<gene>
    <name evidence="2" type="ORF">AA309_13835</name>
</gene>
<accession>A0A0H1RCC3</accession>
<reference evidence="2 3" key="1">
    <citation type="submission" date="2015-05" db="EMBL/GenBank/DDBJ databases">
        <title>Draft genome sequence of Microvirga vignae strain BR3299, a novel nitrogen fixing bacteria isolated from Brazil semi-aired region.</title>
        <authorList>
            <person name="Zilli J.E."/>
            <person name="Passos S.R."/>
            <person name="Leite J."/>
            <person name="Baldani J.I."/>
            <person name="Xavier G.R."/>
            <person name="Rumjaneck N.G."/>
            <person name="Simoes-Araujo J.L."/>
        </authorList>
    </citation>
    <scope>NUCLEOTIDE SEQUENCE [LARGE SCALE GENOMIC DNA]</scope>
    <source>
        <strain evidence="2 3">BR3299</strain>
    </source>
</reference>
<proteinExistence type="predicted"/>